<keyword evidence="2" id="KW-1185">Reference proteome</keyword>
<accession>A0AAW0RP68</accession>
<comment type="caution">
    <text evidence="1">The sequence shown here is derived from an EMBL/GenBank/DDBJ whole genome shotgun (WGS) entry which is preliminary data.</text>
</comment>
<dbReference type="AlphaFoldDB" id="A0AAW0RP68"/>
<protein>
    <submittedName>
        <fullName evidence="1">Uncharacterized protein</fullName>
    </submittedName>
</protein>
<evidence type="ECO:0000313" key="2">
    <source>
        <dbReference type="Proteomes" id="UP001397290"/>
    </source>
</evidence>
<feature type="non-terminal residue" evidence="1">
    <location>
        <position position="1"/>
    </location>
</feature>
<dbReference type="EMBL" id="JAAHCF010000462">
    <property type="protein sequence ID" value="KAK8143816.1"/>
    <property type="molecule type" value="Genomic_DNA"/>
</dbReference>
<name>A0AAW0RP68_9HYPO</name>
<sequence>FAGRHRTSYYSGARVVIARRSDGIQILSLGCGRTWNSSNDKGIQVYTVSGKRR</sequence>
<gene>
    <name evidence="1" type="ORF">G3M48_006716</name>
</gene>
<reference evidence="1 2" key="1">
    <citation type="submission" date="2020-02" db="EMBL/GenBank/DDBJ databases">
        <title>Comparative genomics of the hypocrealean fungal genus Beauvera.</title>
        <authorList>
            <person name="Showalter D.N."/>
            <person name="Bushley K.E."/>
            <person name="Rehner S.A."/>
        </authorList>
    </citation>
    <scope>NUCLEOTIDE SEQUENCE [LARGE SCALE GENOMIC DNA]</scope>
    <source>
        <strain evidence="1 2">ARSEF4384</strain>
    </source>
</reference>
<proteinExistence type="predicted"/>
<evidence type="ECO:0000313" key="1">
    <source>
        <dbReference type="EMBL" id="KAK8143816.1"/>
    </source>
</evidence>
<organism evidence="1 2">
    <name type="scientific">Beauveria asiatica</name>
    <dbReference type="NCBI Taxonomy" id="1069075"/>
    <lineage>
        <taxon>Eukaryota</taxon>
        <taxon>Fungi</taxon>
        <taxon>Dikarya</taxon>
        <taxon>Ascomycota</taxon>
        <taxon>Pezizomycotina</taxon>
        <taxon>Sordariomycetes</taxon>
        <taxon>Hypocreomycetidae</taxon>
        <taxon>Hypocreales</taxon>
        <taxon>Cordycipitaceae</taxon>
        <taxon>Beauveria</taxon>
    </lineage>
</organism>
<dbReference type="Proteomes" id="UP001397290">
    <property type="component" value="Unassembled WGS sequence"/>
</dbReference>